<dbReference type="EMBL" id="CAJOBE010014278">
    <property type="protein sequence ID" value="CAF4176179.1"/>
    <property type="molecule type" value="Genomic_DNA"/>
</dbReference>
<dbReference type="AlphaFoldDB" id="A0A819ZQU8"/>
<keyword evidence="1" id="KW-0472">Membrane</keyword>
<gene>
    <name evidence="2" type="ORF">FNK824_LOCUS34959</name>
</gene>
<accession>A0A819ZQU8</accession>
<proteinExistence type="predicted"/>
<keyword evidence="1" id="KW-0812">Transmembrane</keyword>
<protein>
    <submittedName>
        <fullName evidence="2">Uncharacterized protein</fullName>
    </submittedName>
</protein>
<name>A0A819ZQU8_9BILA</name>
<organism evidence="2 3">
    <name type="scientific">Rotaria sordida</name>
    <dbReference type="NCBI Taxonomy" id="392033"/>
    <lineage>
        <taxon>Eukaryota</taxon>
        <taxon>Metazoa</taxon>
        <taxon>Spiralia</taxon>
        <taxon>Gnathifera</taxon>
        <taxon>Rotifera</taxon>
        <taxon>Eurotatoria</taxon>
        <taxon>Bdelloidea</taxon>
        <taxon>Philodinida</taxon>
        <taxon>Philodinidae</taxon>
        <taxon>Rotaria</taxon>
    </lineage>
</organism>
<evidence type="ECO:0000313" key="3">
    <source>
        <dbReference type="Proteomes" id="UP000663874"/>
    </source>
</evidence>
<keyword evidence="1" id="KW-1133">Transmembrane helix</keyword>
<sequence>MGIINIDYYELYKIHTFIVHQCQVRSIDLKIRKLNYYPRWNITVLYENQTRDDSLIASTGFSKESQAWNVANEYKINETYLCYRAENDRSVIQWDWQWNEPSKVKAAGFLFVGIMLLSIGGLISMLKRHYQEKFKIIRQQHEYQQPTGIPLRNGQQHRATVTLNSSSYDQTVQEPPIIQTRI</sequence>
<dbReference type="Proteomes" id="UP000663874">
    <property type="component" value="Unassembled WGS sequence"/>
</dbReference>
<evidence type="ECO:0000313" key="2">
    <source>
        <dbReference type="EMBL" id="CAF4176179.1"/>
    </source>
</evidence>
<feature type="transmembrane region" description="Helical" evidence="1">
    <location>
        <begin position="106"/>
        <end position="126"/>
    </location>
</feature>
<comment type="caution">
    <text evidence="2">The sequence shown here is derived from an EMBL/GenBank/DDBJ whole genome shotgun (WGS) entry which is preliminary data.</text>
</comment>
<reference evidence="2" key="1">
    <citation type="submission" date="2021-02" db="EMBL/GenBank/DDBJ databases">
        <authorList>
            <person name="Nowell W R."/>
        </authorList>
    </citation>
    <scope>NUCLEOTIDE SEQUENCE</scope>
</reference>
<evidence type="ECO:0000256" key="1">
    <source>
        <dbReference type="SAM" id="Phobius"/>
    </source>
</evidence>